<dbReference type="AlphaFoldDB" id="A0A161S4L5"/>
<evidence type="ECO:0000256" key="3">
    <source>
        <dbReference type="ARBA" id="ARBA00023163"/>
    </source>
</evidence>
<name>A0A161S4L5_9BACL</name>
<dbReference type="InterPro" id="IPR000843">
    <property type="entry name" value="HTH_LacI"/>
</dbReference>
<dbReference type="eggNOG" id="COG1609">
    <property type="taxonomic scope" value="Bacteria"/>
</dbReference>
<dbReference type="PANTHER" id="PTHR30146">
    <property type="entry name" value="LACI-RELATED TRANSCRIPTIONAL REPRESSOR"/>
    <property type="match status" value="1"/>
</dbReference>
<reference evidence="6" key="1">
    <citation type="submission" date="2016-01" db="EMBL/GenBank/DDBJ databases">
        <title>Draft genome of Chromobacterium sp. F49.</title>
        <authorList>
            <person name="Hong K.W."/>
        </authorList>
    </citation>
    <scope>NUCLEOTIDE SEQUENCE [LARGE SCALE GENOMIC DNA]</scope>
    <source>
        <strain evidence="6">M63</strain>
    </source>
</reference>
<dbReference type="InterPro" id="IPR010982">
    <property type="entry name" value="Lambda_DNA-bd_dom_sf"/>
</dbReference>
<dbReference type="InterPro" id="IPR028082">
    <property type="entry name" value="Peripla_BP_I"/>
</dbReference>
<evidence type="ECO:0000256" key="1">
    <source>
        <dbReference type="ARBA" id="ARBA00023015"/>
    </source>
</evidence>
<comment type="caution">
    <text evidence="5">The sequence shown here is derived from an EMBL/GenBank/DDBJ whole genome shotgun (WGS) entry which is preliminary data.</text>
</comment>
<dbReference type="SUPFAM" id="SSF53822">
    <property type="entry name" value="Periplasmic binding protein-like I"/>
    <property type="match status" value="1"/>
</dbReference>
<feature type="domain" description="HTH lacI-type" evidence="4">
    <location>
        <begin position="3"/>
        <end position="57"/>
    </location>
</feature>
<evidence type="ECO:0000256" key="2">
    <source>
        <dbReference type="ARBA" id="ARBA00023125"/>
    </source>
</evidence>
<dbReference type="EMBL" id="LQRA01000083">
    <property type="protein sequence ID" value="KZE73965.1"/>
    <property type="molecule type" value="Genomic_DNA"/>
</dbReference>
<dbReference type="SMART" id="SM00354">
    <property type="entry name" value="HTH_LACI"/>
    <property type="match status" value="1"/>
</dbReference>
<dbReference type="Pfam" id="PF00356">
    <property type="entry name" value="LacI"/>
    <property type="match status" value="1"/>
</dbReference>
<dbReference type="Proteomes" id="UP000076563">
    <property type="component" value="Unassembled WGS sequence"/>
</dbReference>
<keyword evidence="3" id="KW-0804">Transcription</keyword>
<sequence>MKATIYDVAKQAGVSIATVSKVINQTGRISEETRAKVNRIMQELNYQPSVVASALTGKQTFTLGLLLPDLANPFFAEIARSVEDRAHELGFSVMICSTDNNLLREERNISLLKQKSVDGIIIATGVRNDAILKDLKKQNFPVALIARDMPSMAIDTVLVDDFIGGHMAASHLIEQGHRQIAVIAEDTLVMSSQERIRGYRFALEEAGIAYNPELVRISDFKVTDAKQVAGEMLDAPQPPTAIFACNDLLATGVIQAVRERGLSVPGDLSVVGFDNTLLATIIDPPLTTVAQPIQEMGQTVVDLIIRIINDKNTTKQRIVMLPELVIRSSVSRPGEYRNK</sequence>
<evidence type="ECO:0000259" key="4">
    <source>
        <dbReference type="PROSITE" id="PS50932"/>
    </source>
</evidence>
<dbReference type="PANTHER" id="PTHR30146:SF147">
    <property type="entry name" value="HTH-TYPE TRANSCRIPTIONAL REGULATOR DEGA"/>
    <property type="match status" value="1"/>
</dbReference>
<organism evidence="5 6">
    <name type="scientific">Paenibacillus elgii</name>
    <dbReference type="NCBI Taxonomy" id="189691"/>
    <lineage>
        <taxon>Bacteria</taxon>
        <taxon>Bacillati</taxon>
        <taxon>Bacillota</taxon>
        <taxon>Bacilli</taxon>
        <taxon>Bacillales</taxon>
        <taxon>Paenibacillaceae</taxon>
        <taxon>Paenibacillus</taxon>
    </lineage>
</organism>
<dbReference type="RefSeq" id="WP_063186167.1">
    <property type="nucleotide sequence ID" value="NZ_CP121215.1"/>
</dbReference>
<dbReference type="GO" id="GO:0000976">
    <property type="term" value="F:transcription cis-regulatory region binding"/>
    <property type="evidence" value="ECO:0007669"/>
    <property type="project" value="TreeGrafter"/>
</dbReference>
<gene>
    <name evidence="5" type="ORF">AV654_30800</name>
</gene>
<dbReference type="InterPro" id="IPR046335">
    <property type="entry name" value="LacI/GalR-like_sensor"/>
</dbReference>
<dbReference type="STRING" id="1007103.GCA_000213315_06540"/>
<dbReference type="PRINTS" id="PR00036">
    <property type="entry name" value="HTHLACI"/>
</dbReference>
<dbReference type="PROSITE" id="PS00356">
    <property type="entry name" value="HTH_LACI_1"/>
    <property type="match status" value="1"/>
</dbReference>
<evidence type="ECO:0000313" key="5">
    <source>
        <dbReference type="EMBL" id="KZE73965.1"/>
    </source>
</evidence>
<dbReference type="SUPFAM" id="SSF47413">
    <property type="entry name" value="lambda repressor-like DNA-binding domains"/>
    <property type="match status" value="1"/>
</dbReference>
<keyword evidence="2" id="KW-0238">DNA-binding</keyword>
<dbReference type="Pfam" id="PF13377">
    <property type="entry name" value="Peripla_BP_3"/>
    <property type="match status" value="1"/>
</dbReference>
<protein>
    <submittedName>
        <fullName evidence="5">Transcriptional regulator</fullName>
    </submittedName>
</protein>
<dbReference type="GO" id="GO:0003700">
    <property type="term" value="F:DNA-binding transcription factor activity"/>
    <property type="evidence" value="ECO:0007669"/>
    <property type="project" value="TreeGrafter"/>
</dbReference>
<dbReference type="Gene3D" id="1.10.260.40">
    <property type="entry name" value="lambda repressor-like DNA-binding domains"/>
    <property type="match status" value="1"/>
</dbReference>
<keyword evidence="6" id="KW-1185">Reference proteome</keyword>
<dbReference type="Gene3D" id="3.40.50.2300">
    <property type="match status" value="2"/>
</dbReference>
<proteinExistence type="predicted"/>
<dbReference type="CDD" id="cd06267">
    <property type="entry name" value="PBP1_LacI_sugar_binding-like"/>
    <property type="match status" value="1"/>
</dbReference>
<keyword evidence="1" id="KW-0805">Transcription regulation</keyword>
<dbReference type="PROSITE" id="PS50932">
    <property type="entry name" value="HTH_LACI_2"/>
    <property type="match status" value="1"/>
</dbReference>
<evidence type="ECO:0000313" key="6">
    <source>
        <dbReference type="Proteomes" id="UP000076563"/>
    </source>
</evidence>
<dbReference type="OrthoDB" id="9796186at2"/>
<dbReference type="CDD" id="cd01392">
    <property type="entry name" value="HTH_LacI"/>
    <property type="match status" value="1"/>
</dbReference>
<accession>A0A161S4L5</accession>